<reference evidence="1" key="1">
    <citation type="submission" date="2020-07" db="EMBL/GenBank/DDBJ databases">
        <title>Methanobacterium. sp. MethCan genome.</title>
        <authorList>
            <person name="Postec A."/>
            <person name="Quemeneur M."/>
        </authorList>
    </citation>
    <scope>NUCLEOTIDE SEQUENCE</scope>
    <source>
        <strain evidence="1">MethCAN</strain>
    </source>
</reference>
<dbReference type="AlphaFoldDB" id="A0A8T8K618"/>
<evidence type="ECO:0000313" key="2">
    <source>
        <dbReference type="Proteomes" id="UP000681041"/>
    </source>
</evidence>
<dbReference type="KEGG" id="meme:HYG87_09620"/>
<dbReference type="Proteomes" id="UP000681041">
    <property type="component" value="Chromosome"/>
</dbReference>
<evidence type="ECO:0000313" key="1">
    <source>
        <dbReference type="EMBL" id="QUH23994.1"/>
    </source>
</evidence>
<sequence length="117" mass="13672">MRTEEAKVTLGVEEVKLIDKKLRTKIIKIEKPLIILEEKTIFSTGHKVKVVDADDFEKLGKIIKDFREDKKTLIQQLTIMEDILEDKKNYIHQLEIEKERLKETTSGGRLGRIKNIL</sequence>
<organism evidence="1 2">
    <name type="scientific">Methanobacterium alkalithermotolerans</name>
    <dbReference type="NCBI Taxonomy" id="2731220"/>
    <lineage>
        <taxon>Archaea</taxon>
        <taxon>Methanobacteriati</taxon>
        <taxon>Methanobacteriota</taxon>
        <taxon>Methanomada group</taxon>
        <taxon>Methanobacteria</taxon>
        <taxon>Methanobacteriales</taxon>
        <taxon>Methanobacteriaceae</taxon>
        <taxon>Methanobacterium</taxon>
    </lineage>
</organism>
<keyword evidence="2" id="KW-1185">Reference proteome</keyword>
<dbReference type="GeneID" id="64821023"/>
<name>A0A8T8K618_9EURY</name>
<accession>A0A8T8K618</accession>
<dbReference type="RefSeq" id="WP_211532951.1">
    <property type="nucleotide sequence ID" value="NZ_CP058560.1"/>
</dbReference>
<gene>
    <name evidence="1" type="ORF">HYG87_09620</name>
</gene>
<proteinExistence type="predicted"/>
<protein>
    <submittedName>
        <fullName evidence="1">Uncharacterized protein</fullName>
    </submittedName>
</protein>
<dbReference type="EMBL" id="CP058560">
    <property type="protein sequence ID" value="QUH23994.1"/>
    <property type="molecule type" value="Genomic_DNA"/>
</dbReference>